<dbReference type="InterPro" id="IPR029063">
    <property type="entry name" value="SAM-dependent_MTases_sf"/>
</dbReference>
<feature type="binding site" evidence="7 8">
    <location>
        <position position="103"/>
    </location>
    <ligand>
        <name>S-adenosyl-L-methionine</name>
        <dbReference type="ChEBI" id="CHEBI:59789"/>
    </ligand>
</feature>
<dbReference type="InterPro" id="IPR023165">
    <property type="entry name" value="rRNA_Ade_diMease-like_C"/>
</dbReference>
<dbReference type="NCBIfam" id="TIGR00755">
    <property type="entry name" value="ksgA"/>
    <property type="match status" value="1"/>
</dbReference>
<keyword evidence="6 7" id="KW-0694">RNA-binding</keyword>
<dbReference type="PROSITE" id="PS51689">
    <property type="entry name" value="SAM_RNA_A_N6_MT"/>
    <property type="match status" value="1"/>
</dbReference>
<comment type="catalytic activity">
    <reaction evidence="7">
        <text>adenosine(1518)/adenosine(1519) in 16S rRNA + 4 S-adenosyl-L-methionine = N(6)-dimethyladenosine(1518)/N(6)-dimethyladenosine(1519) in 16S rRNA + 4 S-adenosyl-L-homocysteine + 4 H(+)</text>
        <dbReference type="Rhea" id="RHEA:19609"/>
        <dbReference type="Rhea" id="RHEA-COMP:10232"/>
        <dbReference type="Rhea" id="RHEA-COMP:10233"/>
        <dbReference type="ChEBI" id="CHEBI:15378"/>
        <dbReference type="ChEBI" id="CHEBI:57856"/>
        <dbReference type="ChEBI" id="CHEBI:59789"/>
        <dbReference type="ChEBI" id="CHEBI:74411"/>
        <dbReference type="ChEBI" id="CHEBI:74493"/>
        <dbReference type="EC" id="2.1.1.182"/>
    </reaction>
</comment>
<dbReference type="SMART" id="SM00650">
    <property type="entry name" value="rADc"/>
    <property type="match status" value="1"/>
</dbReference>
<feature type="binding site" evidence="7 8">
    <location>
        <position position="55"/>
    </location>
    <ligand>
        <name>S-adenosyl-L-methionine</name>
        <dbReference type="ChEBI" id="CHEBI:59789"/>
    </ligand>
</feature>
<feature type="binding site" evidence="7 8">
    <location>
        <position position="30"/>
    </location>
    <ligand>
        <name>S-adenosyl-L-methionine</name>
        <dbReference type="ChEBI" id="CHEBI:59789"/>
    </ligand>
</feature>
<dbReference type="HAMAP" id="MF_00607">
    <property type="entry name" value="16SrRNA_methyltr_A"/>
    <property type="match status" value="1"/>
</dbReference>
<proteinExistence type="inferred from homology"/>
<dbReference type="Proteomes" id="UP000011820">
    <property type="component" value="Chromosome"/>
</dbReference>
<evidence type="ECO:0000256" key="4">
    <source>
        <dbReference type="ARBA" id="ARBA00022679"/>
    </source>
</evidence>
<evidence type="ECO:0000259" key="9">
    <source>
        <dbReference type="SMART" id="SM00650"/>
    </source>
</evidence>
<dbReference type="GeneID" id="93076636"/>
<sequence length="284" mass="32281">MTMNNKSHSLKTILSHYKIIPKKYMGQNFLLDLNILKKIAESSGSLDGITVIEIGAGPGNLTQMLLTLGARKVIVIEKDQQFFPILKDISSQHPNRLEIIQDDALKVDFEKFFNISSPIRIIANLPYNIGTRLLFNWISADTWPPFWESLTLLFQKEVGERITAQKNSPHYGRLSVLTGWRTKATMMFDISPHVFFPSPKVTSTVIHFIPHLNPIPCCLESLKKITQEAFGKRRKTLRQSLKRLGGENLLHQAGIETNLRAENLSIEDFCRITNILTDNQDIAI</sequence>
<keyword evidence="2 7" id="KW-0698">rRNA processing</keyword>
<dbReference type="EMBL" id="CP004005">
    <property type="protein sequence ID" value="AGH16635.1"/>
    <property type="molecule type" value="Genomic_DNA"/>
</dbReference>
<comment type="subcellular location">
    <subcellularLocation>
        <location evidence="7">Cytoplasm</location>
    </subcellularLocation>
</comment>
<dbReference type="SUPFAM" id="SSF53335">
    <property type="entry name" value="S-adenosyl-L-methionine-dependent methyltransferases"/>
    <property type="match status" value="1"/>
</dbReference>
<dbReference type="EC" id="2.1.1.182" evidence="7"/>
<protein>
    <recommendedName>
        <fullName evidence="7">Ribosomal RNA small subunit methyltransferase A</fullName>
        <ecNumber evidence="7">2.1.1.182</ecNumber>
    </recommendedName>
    <alternativeName>
        <fullName evidence="7">16S rRNA (adenine(1518)-N(6)/adenine(1519)-N(6))-dimethyltransferase</fullName>
    </alternativeName>
    <alternativeName>
        <fullName evidence="7">16S rRNA dimethyladenosine transferase</fullName>
    </alternativeName>
    <alternativeName>
        <fullName evidence="7">16S rRNA dimethylase</fullName>
    </alternativeName>
    <alternativeName>
        <fullName evidence="7">S-adenosylmethionine-6-N', N'-adenosyl(rRNA) dimethyltransferase</fullName>
    </alternativeName>
</protein>
<dbReference type="PANTHER" id="PTHR11727:SF7">
    <property type="entry name" value="DIMETHYLADENOSINE TRANSFERASE-RELATED"/>
    <property type="match status" value="1"/>
</dbReference>
<dbReference type="Gene3D" id="1.10.8.100">
    <property type="entry name" value="Ribosomal RNA adenine dimethylase-like, domain 2"/>
    <property type="match status" value="1"/>
</dbReference>
<evidence type="ECO:0000256" key="3">
    <source>
        <dbReference type="ARBA" id="ARBA00022603"/>
    </source>
</evidence>
<dbReference type="InterPro" id="IPR020596">
    <property type="entry name" value="rRNA_Ade_Mease_Trfase_CS"/>
</dbReference>
<feature type="binding site" evidence="7 8">
    <location>
        <position position="28"/>
    </location>
    <ligand>
        <name>S-adenosyl-L-methionine</name>
        <dbReference type="ChEBI" id="CHEBI:59789"/>
    </ligand>
</feature>
<evidence type="ECO:0000256" key="2">
    <source>
        <dbReference type="ARBA" id="ARBA00022552"/>
    </source>
</evidence>
<evidence type="ECO:0000256" key="5">
    <source>
        <dbReference type="ARBA" id="ARBA00022691"/>
    </source>
</evidence>
<organism evidence="10 11">
    <name type="scientific">Candidatus Liberibacter asiaticus str. gxpsy</name>
    <dbReference type="NCBI Taxonomy" id="1174529"/>
    <lineage>
        <taxon>Bacteria</taxon>
        <taxon>Pseudomonadati</taxon>
        <taxon>Pseudomonadota</taxon>
        <taxon>Alphaproteobacteria</taxon>
        <taxon>Hyphomicrobiales</taxon>
        <taxon>Rhizobiaceae</taxon>
        <taxon>Liberibacter</taxon>
    </lineage>
</organism>
<feature type="binding site" evidence="7 8">
    <location>
        <position position="77"/>
    </location>
    <ligand>
        <name>S-adenosyl-L-methionine</name>
        <dbReference type="ChEBI" id="CHEBI:59789"/>
    </ligand>
</feature>
<keyword evidence="1 7" id="KW-0963">Cytoplasm</keyword>
<comment type="function">
    <text evidence="7">Specifically dimethylates two adjacent adenosines (A1518 and A1519) in the loop of a conserved hairpin near the 3'-end of 16S rRNA in the 30S particle. May play a critical role in biogenesis of 30S subunits.</text>
</comment>
<evidence type="ECO:0000256" key="8">
    <source>
        <dbReference type="PROSITE-ProRule" id="PRU01026"/>
    </source>
</evidence>
<dbReference type="Gene3D" id="3.40.50.150">
    <property type="entry name" value="Vaccinia Virus protein VP39"/>
    <property type="match status" value="1"/>
</dbReference>
<dbReference type="PROSITE" id="PS01131">
    <property type="entry name" value="RRNA_A_DIMETH"/>
    <property type="match status" value="1"/>
</dbReference>
<evidence type="ECO:0000313" key="11">
    <source>
        <dbReference type="Proteomes" id="UP000011820"/>
    </source>
</evidence>
<dbReference type="GO" id="GO:0016740">
    <property type="term" value="F:transferase activity"/>
    <property type="evidence" value="ECO:0007669"/>
    <property type="project" value="UniProtKB-KW"/>
</dbReference>
<reference evidence="10 11" key="1">
    <citation type="journal article" date="2013" name="Genome Announc.">
        <title>Complete Genome Sequence of a Chinese Strain of 'Candidatus Liberibacter asiaticus'.</title>
        <authorList>
            <person name="Lin H."/>
            <person name="Han C.S."/>
            <person name="Liu B."/>
            <person name="Lou B."/>
            <person name="Bai X."/>
            <person name="Deng C."/>
            <person name="Civerolo E.L."/>
            <person name="Gupta G."/>
        </authorList>
    </citation>
    <scope>NUCLEOTIDE SEQUENCE [LARGE SCALE GENOMIC DNA]</scope>
    <source>
        <strain evidence="11">gxpsy</strain>
    </source>
</reference>
<gene>
    <name evidence="7" type="primary">rsmA</name>
    <name evidence="7" type="synonym">ksgA</name>
    <name evidence="10" type="ORF">WSI_01325</name>
</gene>
<dbReference type="Pfam" id="PF00398">
    <property type="entry name" value="RrnaAD"/>
    <property type="match status" value="1"/>
</dbReference>
<dbReference type="PANTHER" id="PTHR11727">
    <property type="entry name" value="DIMETHYLADENOSINE TRANSFERASE"/>
    <property type="match status" value="1"/>
</dbReference>
<accession>A0ABM5NFJ4</accession>
<evidence type="ECO:0000256" key="1">
    <source>
        <dbReference type="ARBA" id="ARBA00022490"/>
    </source>
</evidence>
<keyword evidence="3 7" id="KW-0489">Methyltransferase</keyword>
<evidence type="ECO:0000313" key="10">
    <source>
        <dbReference type="EMBL" id="AGH16635.1"/>
    </source>
</evidence>
<dbReference type="InterPro" id="IPR011530">
    <property type="entry name" value="rRNA_adenine_dimethylase"/>
</dbReference>
<feature type="binding site" evidence="7 8">
    <location>
        <position position="124"/>
    </location>
    <ligand>
        <name>S-adenosyl-L-methionine</name>
        <dbReference type="ChEBI" id="CHEBI:59789"/>
    </ligand>
</feature>
<dbReference type="CDD" id="cd02440">
    <property type="entry name" value="AdoMet_MTases"/>
    <property type="match status" value="1"/>
</dbReference>
<dbReference type="InterPro" id="IPR020598">
    <property type="entry name" value="rRNA_Ade_methylase_Trfase_N"/>
</dbReference>
<feature type="domain" description="Ribosomal RNA adenine methylase transferase N-terminal" evidence="9">
    <location>
        <begin position="35"/>
        <end position="212"/>
    </location>
</feature>
<keyword evidence="4 7" id="KW-0808">Transferase</keyword>
<evidence type="ECO:0000256" key="7">
    <source>
        <dbReference type="HAMAP-Rule" id="MF_00607"/>
    </source>
</evidence>
<dbReference type="InterPro" id="IPR001737">
    <property type="entry name" value="KsgA/Erm"/>
</dbReference>
<keyword evidence="5 7" id="KW-0949">S-adenosyl-L-methionine</keyword>
<keyword evidence="11" id="KW-1185">Reference proteome</keyword>
<dbReference type="RefSeq" id="WP_012778617.1">
    <property type="nucleotide sequence ID" value="NC_020549.1"/>
</dbReference>
<evidence type="ECO:0000256" key="6">
    <source>
        <dbReference type="ARBA" id="ARBA00022884"/>
    </source>
</evidence>
<name>A0ABM5NFJ4_LIBAS</name>
<comment type="similarity">
    <text evidence="7">Belongs to the class I-like SAM-binding methyltransferase superfamily. rRNA adenine N(6)-methyltransferase family. RsmA subfamily.</text>
</comment>